<reference evidence="2" key="1">
    <citation type="journal article" date="2019" name="Sci. Rep.">
        <title>Draft genome of Tanacetum cinerariifolium, the natural source of mosquito coil.</title>
        <authorList>
            <person name="Yamashiro T."/>
            <person name="Shiraishi A."/>
            <person name="Satake H."/>
            <person name="Nakayama K."/>
        </authorList>
    </citation>
    <scope>NUCLEOTIDE SEQUENCE</scope>
</reference>
<evidence type="ECO:0000256" key="1">
    <source>
        <dbReference type="SAM" id="Coils"/>
    </source>
</evidence>
<proteinExistence type="predicted"/>
<name>A0A699J8T7_TANCI</name>
<feature type="coiled-coil region" evidence="1">
    <location>
        <begin position="128"/>
        <end position="180"/>
    </location>
</feature>
<feature type="non-terminal residue" evidence="2">
    <location>
        <position position="1"/>
    </location>
</feature>
<protein>
    <submittedName>
        <fullName evidence="2">Uncharacterized protein</fullName>
    </submittedName>
</protein>
<organism evidence="2">
    <name type="scientific">Tanacetum cinerariifolium</name>
    <name type="common">Dalmatian daisy</name>
    <name type="synonym">Chrysanthemum cinerariifolium</name>
    <dbReference type="NCBI Taxonomy" id="118510"/>
    <lineage>
        <taxon>Eukaryota</taxon>
        <taxon>Viridiplantae</taxon>
        <taxon>Streptophyta</taxon>
        <taxon>Embryophyta</taxon>
        <taxon>Tracheophyta</taxon>
        <taxon>Spermatophyta</taxon>
        <taxon>Magnoliopsida</taxon>
        <taxon>eudicotyledons</taxon>
        <taxon>Gunneridae</taxon>
        <taxon>Pentapetalae</taxon>
        <taxon>asterids</taxon>
        <taxon>campanulids</taxon>
        <taxon>Asterales</taxon>
        <taxon>Asteraceae</taxon>
        <taxon>Asteroideae</taxon>
        <taxon>Anthemideae</taxon>
        <taxon>Anthemidinae</taxon>
        <taxon>Tanacetum</taxon>
    </lineage>
</organism>
<feature type="coiled-coil region" evidence="1">
    <location>
        <begin position="374"/>
        <end position="401"/>
    </location>
</feature>
<dbReference type="EMBL" id="BKCJ010384561">
    <property type="protein sequence ID" value="GFA20022.1"/>
    <property type="molecule type" value="Genomic_DNA"/>
</dbReference>
<dbReference type="AlphaFoldDB" id="A0A699J8T7"/>
<gene>
    <name evidence="2" type="ORF">Tci_591994</name>
</gene>
<evidence type="ECO:0000313" key="2">
    <source>
        <dbReference type="EMBL" id="GFA20022.1"/>
    </source>
</evidence>
<keyword evidence="1" id="KW-0175">Coiled coil</keyword>
<sequence>LGVLHIATIAAVPAATITVAPVRVAAASTRRRKRVVISDPEEESTVITPVETKFKDKGKGIMVEEPKPMKKKQHVKMDEEYAKKLHEELNKDIDWDVALDHVKQKAKDDPFVQRYQGMSYDDIRPIFEAKFNLNMEFLLKSKEQLEEEENRALKSINETLAQKAAKRRKLNEEVEELKQHLEIVPDKDDDVYIEATPLAKKVPVVDYKIVHFNNKPHYKIVRADGTHQLYLILLVERRYPLLRFTLDQMLNAVRLRVEEQSEMSLELLSAAKQKLMLLDSAAERRLMLLSQVKTVNVEMDEEYARKLHEELNKDIDWDVAIDYVKQKAKEDPFVQRHQVMKKRPQTEAQARRNMIMYLKNVAGFRLDYFKGIAIESINETLAQKAAKRRKLNKEVEELKQHLEIVPDEDDDVYTKATPLAKKVPVVDYKIVHFNNKPHYKIIRADGTHQLYVSFITLLKNFDKEDLESLGSIVKERFSKSKPNNFSDDYLLTTLGAMFERPDGQAQV</sequence>
<comment type="caution">
    <text evidence="2">The sequence shown here is derived from an EMBL/GenBank/DDBJ whole genome shotgun (WGS) entry which is preliminary data.</text>
</comment>
<accession>A0A699J8T7</accession>